<feature type="domain" description="EGF-like" evidence="8">
    <location>
        <begin position="196"/>
        <end position="235"/>
    </location>
</feature>
<accession>A0AAU9XS38</accession>
<name>A0AAU9XS38_9CNID</name>
<proteinExistence type="predicted"/>
<dbReference type="PROSITE" id="PS50026">
    <property type="entry name" value="EGF_3"/>
    <property type="match status" value="5"/>
</dbReference>
<evidence type="ECO:0000259" key="8">
    <source>
        <dbReference type="PROSITE" id="PS50026"/>
    </source>
</evidence>
<feature type="domain" description="EGF-like" evidence="8">
    <location>
        <begin position="317"/>
        <end position="356"/>
    </location>
</feature>
<evidence type="ECO:0000259" key="9">
    <source>
        <dbReference type="PROSITE" id="PS50948"/>
    </source>
</evidence>
<dbReference type="SMART" id="SM00181">
    <property type="entry name" value="EGF"/>
    <property type="match status" value="5"/>
</dbReference>
<feature type="domain" description="EGF-like" evidence="8">
    <location>
        <begin position="155"/>
        <end position="195"/>
    </location>
</feature>
<dbReference type="InterPro" id="IPR003609">
    <property type="entry name" value="Pan_app"/>
</dbReference>
<keyword evidence="5" id="KW-0325">Glycoprotein</keyword>
<dbReference type="GO" id="GO:0005509">
    <property type="term" value="F:calcium ion binding"/>
    <property type="evidence" value="ECO:0007669"/>
    <property type="project" value="InterPro"/>
</dbReference>
<dbReference type="FunFam" id="2.10.25.10:FF:000038">
    <property type="entry name" value="Fibrillin 2"/>
    <property type="match status" value="5"/>
</dbReference>
<dbReference type="PANTHER" id="PTHR24042:SF5">
    <property type="entry name" value="EGF-LIKE CALCIUM-BINDING DOMAIN-CONTAINING PROTEIN"/>
    <property type="match status" value="1"/>
</dbReference>
<dbReference type="Gene3D" id="2.10.25.10">
    <property type="entry name" value="Laminin"/>
    <property type="match status" value="5"/>
</dbReference>
<organism evidence="10 11">
    <name type="scientific">Pocillopora meandrina</name>
    <dbReference type="NCBI Taxonomy" id="46732"/>
    <lineage>
        <taxon>Eukaryota</taxon>
        <taxon>Metazoa</taxon>
        <taxon>Cnidaria</taxon>
        <taxon>Anthozoa</taxon>
        <taxon>Hexacorallia</taxon>
        <taxon>Scleractinia</taxon>
        <taxon>Astrocoeniina</taxon>
        <taxon>Pocilloporidae</taxon>
        <taxon>Pocillopora</taxon>
    </lineage>
</organism>
<comment type="caution">
    <text evidence="10">The sequence shown here is derived from an EMBL/GenBank/DDBJ whole genome shotgun (WGS) entry which is preliminary data.</text>
</comment>
<dbReference type="GO" id="GO:0008201">
    <property type="term" value="F:heparin binding"/>
    <property type="evidence" value="ECO:0007669"/>
    <property type="project" value="TreeGrafter"/>
</dbReference>
<dbReference type="InterPro" id="IPR001881">
    <property type="entry name" value="EGF-like_Ca-bd_dom"/>
</dbReference>
<dbReference type="PROSITE" id="PS01186">
    <property type="entry name" value="EGF_2"/>
    <property type="match status" value="4"/>
</dbReference>
<evidence type="ECO:0000256" key="3">
    <source>
        <dbReference type="ARBA" id="ARBA00022737"/>
    </source>
</evidence>
<feature type="domain" description="EGF-like" evidence="8">
    <location>
        <begin position="236"/>
        <end position="276"/>
    </location>
</feature>
<dbReference type="GO" id="GO:0005615">
    <property type="term" value="C:extracellular space"/>
    <property type="evidence" value="ECO:0007669"/>
    <property type="project" value="TreeGrafter"/>
</dbReference>
<dbReference type="InterPro" id="IPR024731">
    <property type="entry name" value="NELL2-like_EGF"/>
</dbReference>
<evidence type="ECO:0000256" key="5">
    <source>
        <dbReference type="ARBA" id="ARBA00023180"/>
    </source>
</evidence>
<keyword evidence="4" id="KW-1015">Disulfide bond</keyword>
<dbReference type="Pfam" id="PF12947">
    <property type="entry name" value="EGF_3"/>
    <property type="match status" value="5"/>
</dbReference>
<dbReference type="InterPro" id="IPR000742">
    <property type="entry name" value="EGF"/>
</dbReference>
<dbReference type="Proteomes" id="UP001159428">
    <property type="component" value="Unassembled WGS sequence"/>
</dbReference>
<dbReference type="PROSITE" id="PS50948">
    <property type="entry name" value="PAN"/>
    <property type="match status" value="1"/>
</dbReference>
<dbReference type="PROSITE" id="PS01187">
    <property type="entry name" value="EGF_CA"/>
    <property type="match status" value="1"/>
</dbReference>
<dbReference type="EMBL" id="CALNXJ010000060">
    <property type="protein sequence ID" value="CAH3156282.1"/>
    <property type="molecule type" value="Genomic_DNA"/>
</dbReference>
<dbReference type="InterPro" id="IPR000152">
    <property type="entry name" value="EGF-type_Asp/Asn_hydroxyl_site"/>
</dbReference>
<keyword evidence="11" id="KW-1185">Reference proteome</keyword>
<dbReference type="SMART" id="SM00179">
    <property type="entry name" value="EGF_CA"/>
    <property type="match status" value="5"/>
</dbReference>
<sequence>MWWLFCHLRFVLFASTMGFVAANDQCRTEVNIQGMALESHVFKRWSLAVPHLCDVKCGQEITCQSYNYNRKYQICELNNRTKEARPENFLSAPTWFYIRRLNGRAPLGSIPELPALSCHEIKASEGKHTISGKYWLDPTRKGKAKLIYCDMVNEDMDECKFNISDCDVNANCTNTYGSYKCTCKVGYTGDGRLCSDIDECKGNHSCHVNAACMNTLGSHVCQCHAGYTGNGENCTDIDECQENTHNCHLNATCQNTNGSFVCTCLFGFNGDGRNCTDIDECARNLSCHVNANCTNTIGSHVCKCHTGYTGDGQTCSDIDECSQMNICDKNASCSNTQGSYSCACNPKYTGDGLTCKADPCYNYRNLSDADRKSTYNTPYGREKCDDESSSIIFGNWYRFVGDAGTKMPTQCVPYNRCGAVWSSWLKGGHPTLADGEVSSKVCFIRVGDCCKKSINIKVKDCGSYFIYKLLKVPACNLRYCGTD</sequence>
<evidence type="ECO:0000256" key="2">
    <source>
        <dbReference type="ARBA" id="ARBA00022729"/>
    </source>
</evidence>
<comment type="caution">
    <text evidence="6">Lacks conserved residue(s) required for the propagation of feature annotation.</text>
</comment>
<dbReference type="CDD" id="cd00054">
    <property type="entry name" value="EGF_CA"/>
    <property type="match status" value="5"/>
</dbReference>
<dbReference type="InterPro" id="IPR057774">
    <property type="entry name" value="D8C_UMOD/GP2/OIT3-like"/>
</dbReference>
<feature type="chain" id="PRO_5043762509" evidence="7">
    <location>
        <begin position="23"/>
        <end position="483"/>
    </location>
</feature>
<evidence type="ECO:0000256" key="6">
    <source>
        <dbReference type="PROSITE-ProRule" id="PRU00076"/>
    </source>
</evidence>
<reference evidence="10 11" key="1">
    <citation type="submission" date="2022-05" db="EMBL/GenBank/DDBJ databases">
        <authorList>
            <consortium name="Genoscope - CEA"/>
            <person name="William W."/>
        </authorList>
    </citation>
    <scope>NUCLEOTIDE SEQUENCE [LARGE SCALE GENOMIC DNA]</scope>
</reference>
<gene>
    <name evidence="10" type="ORF">PMEA_00029443</name>
</gene>
<dbReference type="Pfam" id="PF23283">
    <property type="entry name" value="D8C_UMOD"/>
    <property type="match status" value="1"/>
</dbReference>
<evidence type="ECO:0000256" key="7">
    <source>
        <dbReference type="SAM" id="SignalP"/>
    </source>
</evidence>
<dbReference type="InterPro" id="IPR018097">
    <property type="entry name" value="EGF_Ca-bd_CS"/>
</dbReference>
<protein>
    <submittedName>
        <fullName evidence="10">Uncharacterized protein</fullName>
    </submittedName>
</protein>
<dbReference type="PROSITE" id="PS00010">
    <property type="entry name" value="ASX_HYDROXYL"/>
    <property type="match status" value="3"/>
</dbReference>
<dbReference type="InterPro" id="IPR009030">
    <property type="entry name" value="Growth_fac_rcpt_cys_sf"/>
</dbReference>
<dbReference type="AlphaFoldDB" id="A0AAU9XS38"/>
<feature type="signal peptide" evidence="7">
    <location>
        <begin position="1"/>
        <end position="22"/>
    </location>
</feature>
<keyword evidence="1 6" id="KW-0245">EGF-like domain</keyword>
<dbReference type="InterPro" id="IPR051586">
    <property type="entry name" value="PKC-binding_NELL"/>
</dbReference>
<feature type="domain" description="Apple" evidence="9">
    <location>
        <begin position="26"/>
        <end position="101"/>
    </location>
</feature>
<keyword evidence="2 7" id="KW-0732">Signal</keyword>
<dbReference type="SUPFAM" id="SSF57184">
    <property type="entry name" value="Growth factor receptor domain"/>
    <property type="match status" value="2"/>
</dbReference>
<evidence type="ECO:0000313" key="10">
    <source>
        <dbReference type="EMBL" id="CAH3156282.1"/>
    </source>
</evidence>
<evidence type="ECO:0000313" key="11">
    <source>
        <dbReference type="Proteomes" id="UP001159428"/>
    </source>
</evidence>
<feature type="domain" description="EGF-like" evidence="8">
    <location>
        <begin position="277"/>
        <end position="316"/>
    </location>
</feature>
<keyword evidence="3" id="KW-0677">Repeat</keyword>
<dbReference type="PANTHER" id="PTHR24042">
    <property type="entry name" value="NEL HOMOLOG"/>
    <property type="match status" value="1"/>
</dbReference>
<evidence type="ECO:0000256" key="1">
    <source>
        <dbReference type="ARBA" id="ARBA00022536"/>
    </source>
</evidence>
<evidence type="ECO:0000256" key="4">
    <source>
        <dbReference type="ARBA" id="ARBA00023157"/>
    </source>
</evidence>